<sequence>MRKFKPSKGQVVAGGLAVLIAAAGVTGATVTAQSTIADNKYTVQGAPTPAPVITATGAPFDVTAIKGTSQPDVVGTWTVENTGNQAATVMVKLDNSKLPVNNAGLGAANLTVRDDPASGSSTVYLRQGLGASTPSTQNTFVLEAGEKKTVQYVVPRLLGSASSAPLGTHVVDLQFDYVPAP</sequence>
<keyword evidence="1" id="KW-0732">Signal</keyword>
<evidence type="ECO:0000256" key="1">
    <source>
        <dbReference type="SAM" id="SignalP"/>
    </source>
</evidence>
<protein>
    <submittedName>
        <fullName evidence="2">Uncharacterized protein</fullName>
    </submittedName>
</protein>
<dbReference type="RefSeq" id="WP_347781546.1">
    <property type="nucleotide sequence ID" value="NZ_JBBMFV010000001.1"/>
</dbReference>
<evidence type="ECO:0000313" key="3">
    <source>
        <dbReference type="Proteomes" id="UP001448614"/>
    </source>
</evidence>
<dbReference type="EMBL" id="JBBMFV010000001">
    <property type="protein sequence ID" value="MEO3939559.1"/>
    <property type="molecule type" value="Genomic_DNA"/>
</dbReference>
<feature type="signal peptide" evidence="1">
    <location>
        <begin position="1"/>
        <end position="28"/>
    </location>
</feature>
<proteinExistence type="predicted"/>
<organism evidence="2 3">
    <name type="scientific">Paenarthrobacter nicotinovorans</name>
    <name type="common">Arthrobacter nicotinovorans</name>
    <dbReference type="NCBI Taxonomy" id="29320"/>
    <lineage>
        <taxon>Bacteria</taxon>
        <taxon>Bacillati</taxon>
        <taxon>Actinomycetota</taxon>
        <taxon>Actinomycetes</taxon>
        <taxon>Micrococcales</taxon>
        <taxon>Micrococcaceae</taxon>
        <taxon>Paenarthrobacter</taxon>
    </lineage>
</organism>
<gene>
    <name evidence="2" type="ORF">V3C41_00580</name>
</gene>
<reference evidence="2 3" key="1">
    <citation type="journal article" date="2024" name="Appl. Microbiol. Biotechnol.">
        <title>Biosynthetic gene clusters with biotechnological applications in novel Antarctic isolates from Actinomycetota.</title>
        <authorList>
            <person name="Bruna P."/>
            <person name="Nunez-Montero K."/>
            <person name="Contreras M.J."/>
            <person name="Leal K."/>
            <person name="Garcia M."/>
            <person name="Abanto M."/>
            <person name="Barrientos L."/>
        </authorList>
    </citation>
    <scope>NUCLEOTIDE SEQUENCE [LARGE SCALE GENOMIC DNA]</scope>
    <source>
        <strain evidence="2 3">Se16.17</strain>
    </source>
</reference>
<comment type="caution">
    <text evidence="2">The sequence shown here is derived from an EMBL/GenBank/DDBJ whole genome shotgun (WGS) entry which is preliminary data.</text>
</comment>
<name>A0ABV0GM10_PAENI</name>
<keyword evidence="3" id="KW-1185">Reference proteome</keyword>
<accession>A0ABV0GM10</accession>
<feature type="chain" id="PRO_5045688595" evidence="1">
    <location>
        <begin position="29"/>
        <end position="181"/>
    </location>
</feature>
<evidence type="ECO:0000313" key="2">
    <source>
        <dbReference type="EMBL" id="MEO3939559.1"/>
    </source>
</evidence>
<dbReference type="Proteomes" id="UP001448614">
    <property type="component" value="Unassembled WGS sequence"/>
</dbReference>